<evidence type="ECO:0000313" key="1">
    <source>
        <dbReference type="EMBL" id="CAA9519452.1"/>
    </source>
</evidence>
<organism evidence="1">
    <name type="scientific">uncultured Solirubrobacterales bacterium</name>
    <dbReference type="NCBI Taxonomy" id="768556"/>
    <lineage>
        <taxon>Bacteria</taxon>
        <taxon>Bacillati</taxon>
        <taxon>Actinomycetota</taxon>
        <taxon>Thermoleophilia</taxon>
        <taxon>Solirubrobacterales</taxon>
        <taxon>environmental samples</taxon>
    </lineage>
</organism>
<sequence>MHIAAVGHQRRAAQEAAAVGQDVEDARAGLGLGLDLIVGGLGLAVGARAGPGWGLTVGSLGPAAATAAPRGAVLVRVRPVGFGGAPAAA</sequence>
<gene>
    <name evidence="1" type="ORF">AVDCRST_MAG45-2407</name>
</gene>
<proteinExistence type="predicted"/>
<accession>A0A6J4TCH1</accession>
<dbReference type="AlphaFoldDB" id="A0A6J4TCH1"/>
<name>A0A6J4TCH1_9ACTN</name>
<protein>
    <submittedName>
        <fullName evidence="1">Uncharacterized protein</fullName>
    </submittedName>
</protein>
<dbReference type="EMBL" id="CADCVU010000208">
    <property type="protein sequence ID" value="CAA9519452.1"/>
    <property type="molecule type" value="Genomic_DNA"/>
</dbReference>
<reference evidence="1" key="1">
    <citation type="submission" date="2020-02" db="EMBL/GenBank/DDBJ databases">
        <authorList>
            <person name="Meier V. D."/>
        </authorList>
    </citation>
    <scope>NUCLEOTIDE SEQUENCE</scope>
    <source>
        <strain evidence="1">AVDCRST_MAG45</strain>
    </source>
</reference>
<feature type="non-terminal residue" evidence="1">
    <location>
        <position position="89"/>
    </location>
</feature>